<dbReference type="Pfam" id="PF14512">
    <property type="entry name" value="TM1586_NiRdase"/>
    <property type="match status" value="1"/>
</dbReference>
<feature type="domain" description="Putative nitroreductase TM1586" evidence="6">
    <location>
        <begin position="3"/>
        <end position="222"/>
    </location>
</feature>
<reference evidence="7 8" key="1">
    <citation type="submission" date="2023-05" db="EMBL/GenBank/DDBJ databases">
        <title>[ruminococcus] sp. nov., isolated from a pig farm feces dump.</title>
        <authorList>
            <person name="Chang Y.-H."/>
        </authorList>
    </citation>
    <scope>NUCLEOTIDE SEQUENCE [LARGE SCALE GENOMIC DNA]</scope>
    <source>
        <strain evidence="7 8">YH-rum2234</strain>
    </source>
</reference>
<dbReference type="Gene3D" id="3.40.109.10">
    <property type="entry name" value="NADH Oxidase"/>
    <property type="match status" value="1"/>
</dbReference>
<sequence>MTLYETVFNRKSVRHYRMELLPQDFFRNFRKFEHGIQAFVPGLRYSVELYNAMDGEAKVKGMFRVKAPYYLVFFSEPGEQAMINAGYILEQIVLYMTSHGVGTCYQGGIRVTDIQGPEGMEPLMVVAFGYADEKLYRESFRAKRLSLKEISVFKEEPTEETRLMMQAARLAPSSFNSQPWRFMVYQNRIHVFVRKELIPMGGKKNLVWMNMGIMLCHISLAAEECWRDIDFERKDNIAAKEFKNNQYFLSIILI</sequence>
<keyword evidence="8" id="KW-1185">Reference proteome</keyword>
<dbReference type="Proteomes" id="UP001300383">
    <property type="component" value="Unassembled WGS sequence"/>
</dbReference>
<evidence type="ECO:0000259" key="6">
    <source>
        <dbReference type="Pfam" id="PF14512"/>
    </source>
</evidence>
<keyword evidence="3" id="KW-0285">Flavoprotein</keyword>
<dbReference type="GO" id="GO:0016491">
    <property type="term" value="F:oxidoreductase activity"/>
    <property type="evidence" value="ECO:0007669"/>
    <property type="project" value="UniProtKB-KW"/>
</dbReference>
<protein>
    <submittedName>
        <fullName evidence="7">Nitroreductase family protein</fullName>
    </submittedName>
</protein>
<evidence type="ECO:0000313" key="8">
    <source>
        <dbReference type="Proteomes" id="UP001300383"/>
    </source>
</evidence>
<dbReference type="RefSeq" id="WP_283230738.1">
    <property type="nucleotide sequence ID" value="NZ_JASGBQ010000010.1"/>
</dbReference>
<dbReference type="EMBL" id="JASGBQ010000010">
    <property type="protein sequence ID" value="MDI9242289.1"/>
    <property type="molecule type" value="Genomic_DNA"/>
</dbReference>
<keyword evidence="5" id="KW-0560">Oxidoreductase</keyword>
<evidence type="ECO:0000256" key="4">
    <source>
        <dbReference type="ARBA" id="ARBA00022643"/>
    </source>
</evidence>
<comment type="cofactor">
    <cofactor evidence="1">
        <name>FMN</name>
        <dbReference type="ChEBI" id="CHEBI:58210"/>
    </cofactor>
</comment>
<comment type="caution">
    <text evidence="7">The sequence shown here is derived from an EMBL/GenBank/DDBJ whole genome shotgun (WGS) entry which is preliminary data.</text>
</comment>
<dbReference type="PANTHER" id="PTHR43673">
    <property type="entry name" value="NAD(P)H NITROREDUCTASE YDGI-RELATED"/>
    <property type="match status" value="1"/>
</dbReference>
<dbReference type="Gene3D" id="3.40.109.30">
    <property type="entry name" value="putative nitroreductase (tm1586), domain 2"/>
    <property type="match status" value="1"/>
</dbReference>
<name>A0AAP4EX81_9FIRM</name>
<organism evidence="7 8">
    <name type="scientific">Fusibacillus kribbianus</name>
    <dbReference type="NCBI Taxonomy" id="3044208"/>
    <lineage>
        <taxon>Bacteria</taxon>
        <taxon>Bacillati</taxon>
        <taxon>Bacillota</taxon>
        <taxon>Clostridia</taxon>
        <taxon>Lachnospirales</taxon>
        <taxon>Lachnospiraceae</taxon>
        <taxon>Fusibacillus</taxon>
    </lineage>
</organism>
<dbReference type="AlphaFoldDB" id="A0AAP4EX81"/>
<comment type="similarity">
    <text evidence="2">Belongs to the nitroreductase family.</text>
</comment>
<evidence type="ECO:0000256" key="5">
    <source>
        <dbReference type="ARBA" id="ARBA00023002"/>
    </source>
</evidence>
<evidence type="ECO:0000256" key="2">
    <source>
        <dbReference type="ARBA" id="ARBA00007118"/>
    </source>
</evidence>
<proteinExistence type="inferred from homology"/>
<evidence type="ECO:0000313" key="7">
    <source>
        <dbReference type="EMBL" id="MDI9242289.1"/>
    </source>
</evidence>
<dbReference type="PANTHER" id="PTHR43673:SF2">
    <property type="entry name" value="NITROREDUCTASE"/>
    <property type="match status" value="1"/>
</dbReference>
<accession>A0AAP4EX81</accession>
<dbReference type="SUPFAM" id="SSF55469">
    <property type="entry name" value="FMN-dependent nitroreductase-like"/>
    <property type="match status" value="2"/>
</dbReference>
<evidence type="ECO:0000256" key="1">
    <source>
        <dbReference type="ARBA" id="ARBA00001917"/>
    </source>
</evidence>
<keyword evidence="4" id="KW-0288">FMN</keyword>
<evidence type="ECO:0000256" key="3">
    <source>
        <dbReference type="ARBA" id="ARBA00022630"/>
    </source>
</evidence>
<gene>
    <name evidence="7" type="ORF">QJ036_07375</name>
</gene>
<dbReference type="InterPro" id="IPR029478">
    <property type="entry name" value="TM1586_NiRdase"/>
</dbReference>
<dbReference type="InterPro" id="IPR000415">
    <property type="entry name" value="Nitroreductase-like"/>
</dbReference>